<feature type="region of interest" description="Disordered" evidence="1">
    <location>
        <begin position="91"/>
        <end position="118"/>
    </location>
</feature>
<evidence type="ECO:0000313" key="3">
    <source>
        <dbReference type="Proteomes" id="UP000235672"/>
    </source>
</evidence>
<feature type="compositionally biased region" description="Polar residues" evidence="1">
    <location>
        <begin position="103"/>
        <end position="118"/>
    </location>
</feature>
<keyword evidence="3" id="KW-1185">Reference proteome</keyword>
<reference evidence="2 3" key="1">
    <citation type="submission" date="2016-05" db="EMBL/GenBank/DDBJ databases">
        <title>A degradative enzymes factory behind the ericoid mycorrhizal symbiosis.</title>
        <authorList>
            <consortium name="DOE Joint Genome Institute"/>
            <person name="Martino E."/>
            <person name="Morin E."/>
            <person name="Grelet G."/>
            <person name="Kuo A."/>
            <person name="Kohler A."/>
            <person name="Daghino S."/>
            <person name="Barry K."/>
            <person name="Choi C."/>
            <person name="Cichocki N."/>
            <person name="Clum A."/>
            <person name="Copeland A."/>
            <person name="Hainaut M."/>
            <person name="Haridas S."/>
            <person name="Labutti K."/>
            <person name="Lindquist E."/>
            <person name="Lipzen A."/>
            <person name="Khouja H.-R."/>
            <person name="Murat C."/>
            <person name="Ohm R."/>
            <person name="Olson A."/>
            <person name="Spatafora J."/>
            <person name="Veneault-Fourrey C."/>
            <person name="Henrissat B."/>
            <person name="Grigoriev I."/>
            <person name="Martin F."/>
            <person name="Perotto S."/>
        </authorList>
    </citation>
    <scope>NUCLEOTIDE SEQUENCE [LARGE SCALE GENOMIC DNA]</scope>
    <source>
        <strain evidence="2 3">UAMH 7357</strain>
    </source>
</reference>
<feature type="compositionally biased region" description="Basic and acidic residues" evidence="1">
    <location>
        <begin position="31"/>
        <end position="46"/>
    </location>
</feature>
<dbReference type="AlphaFoldDB" id="A0A2J6PRU4"/>
<organism evidence="2 3">
    <name type="scientific">Hyaloscypha hepaticicola</name>
    <dbReference type="NCBI Taxonomy" id="2082293"/>
    <lineage>
        <taxon>Eukaryota</taxon>
        <taxon>Fungi</taxon>
        <taxon>Dikarya</taxon>
        <taxon>Ascomycota</taxon>
        <taxon>Pezizomycotina</taxon>
        <taxon>Leotiomycetes</taxon>
        <taxon>Helotiales</taxon>
        <taxon>Hyaloscyphaceae</taxon>
        <taxon>Hyaloscypha</taxon>
    </lineage>
</organism>
<evidence type="ECO:0000256" key="1">
    <source>
        <dbReference type="SAM" id="MobiDB-lite"/>
    </source>
</evidence>
<dbReference type="EMBL" id="KZ613504">
    <property type="protein sequence ID" value="PMD16727.1"/>
    <property type="molecule type" value="Genomic_DNA"/>
</dbReference>
<proteinExistence type="predicted"/>
<evidence type="ECO:0000313" key="2">
    <source>
        <dbReference type="EMBL" id="PMD16727.1"/>
    </source>
</evidence>
<gene>
    <name evidence="2" type="ORF">NA56DRAFT_309211</name>
</gene>
<sequence length="284" mass="31445">MKWCLAPPKQSGEIPDIDPVADEIAPGTDLISKDSHTTRDPESKRIQTPECRLPVMKPRSTSISLQPALPVRGALVRRSWCTAAGSLDSPPVHPLSSPVRLPSCTSTSTKRPPCISTSTTPEDRIAWALPKRFSYQRRMAAPLGSQRTLRSDNNAAAQTQARVLRNIFLLGLMPNFDEKAWTDFPSSKQTSGVLFWGQLPRTCSIHEPLLAAIMFCQSVQNPSRSLNRDECANPCQTSGEMHGRLQGRVRSTSDAFHGWRWCQKEPSALHLRITLIGHYVDGPS</sequence>
<accession>A0A2J6PRU4</accession>
<name>A0A2J6PRU4_9HELO</name>
<feature type="region of interest" description="Disordered" evidence="1">
    <location>
        <begin position="1"/>
        <end position="46"/>
    </location>
</feature>
<protein>
    <submittedName>
        <fullName evidence="2">Uncharacterized protein</fullName>
    </submittedName>
</protein>
<dbReference type="Proteomes" id="UP000235672">
    <property type="component" value="Unassembled WGS sequence"/>
</dbReference>